<dbReference type="KEGG" id="sna:Snas_5771"/>
<proteinExistence type="predicted"/>
<protein>
    <submittedName>
        <fullName evidence="1">Uncharacterized protein</fullName>
    </submittedName>
</protein>
<dbReference type="EMBL" id="CP001778">
    <property type="protein sequence ID" value="ADD45401.1"/>
    <property type="molecule type" value="Genomic_DNA"/>
</dbReference>
<dbReference type="eggNOG" id="ENOG5032VCE">
    <property type="taxonomic scope" value="Bacteria"/>
</dbReference>
<dbReference type="HOGENOM" id="CLU_121293_0_0_11"/>
<evidence type="ECO:0000313" key="1">
    <source>
        <dbReference type="EMBL" id="ADD45401.1"/>
    </source>
</evidence>
<sequence>MGEITDRVDRMVVRATSPDNNIMAAFTGGRTLEIQFRPGTYRAYSRHALQHQLSQLGPLVFTGYRRGLNQVIQSVTGSTEPASEDWDANRRRYRQAQEKLVARAFSPNRRLRAQAEGLLHWTVEIKDGTLAELSEADFCREASKLVDRILNDHNIKIGELQKRHLGLRAPR</sequence>
<keyword evidence="2" id="KW-1185">Reference proteome</keyword>
<dbReference type="AlphaFoldDB" id="D3PY72"/>
<dbReference type="RefSeq" id="WP_013020972.1">
    <property type="nucleotide sequence ID" value="NC_013947.1"/>
</dbReference>
<name>D3PY72_STANL</name>
<evidence type="ECO:0000313" key="2">
    <source>
        <dbReference type="Proteomes" id="UP000000844"/>
    </source>
</evidence>
<reference evidence="1 2" key="1">
    <citation type="journal article" date="2009" name="Stand. Genomic Sci.">
        <title>Complete genome sequence of Stackebrandtia nassauensis type strain (LLR-40K-21).</title>
        <authorList>
            <person name="Munk C."/>
            <person name="Lapidus A."/>
            <person name="Copeland A."/>
            <person name="Jando M."/>
            <person name="Mayilraj S."/>
            <person name="Glavina Del Rio T."/>
            <person name="Nolan M."/>
            <person name="Chen F."/>
            <person name="Lucas S."/>
            <person name="Tice H."/>
            <person name="Cheng J.F."/>
            <person name="Han C."/>
            <person name="Detter J.C."/>
            <person name="Bruce D."/>
            <person name="Goodwin L."/>
            <person name="Chain P."/>
            <person name="Pitluck S."/>
            <person name="Goker M."/>
            <person name="Ovchinikova G."/>
            <person name="Pati A."/>
            <person name="Ivanova N."/>
            <person name="Mavromatis K."/>
            <person name="Chen A."/>
            <person name="Palaniappan K."/>
            <person name="Land M."/>
            <person name="Hauser L."/>
            <person name="Chang Y.J."/>
            <person name="Jeffries C.D."/>
            <person name="Bristow J."/>
            <person name="Eisen J.A."/>
            <person name="Markowitz V."/>
            <person name="Hugenholtz P."/>
            <person name="Kyrpides N.C."/>
            <person name="Klenk H.P."/>
        </authorList>
    </citation>
    <scope>NUCLEOTIDE SEQUENCE [LARGE SCALE GENOMIC DNA]</scope>
    <source>
        <strain evidence="2">DSM 44728 / CIP 108903 / NRRL B-16338 / NBRC 102104 / LLR-40K-21</strain>
    </source>
</reference>
<dbReference type="STRING" id="446470.Snas_5771"/>
<accession>D3PY72</accession>
<dbReference type="Proteomes" id="UP000000844">
    <property type="component" value="Chromosome"/>
</dbReference>
<organism evidence="1 2">
    <name type="scientific">Stackebrandtia nassauensis (strain DSM 44728 / CIP 108903 / NRRL B-16338 / NBRC 102104 / LLR-40K-21)</name>
    <dbReference type="NCBI Taxonomy" id="446470"/>
    <lineage>
        <taxon>Bacteria</taxon>
        <taxon>Bacillati</taxon>
        <taxon>Actinomycetota</taxon>
        <taxon>Actinomycetes</taxon>
        <taxon>Glycomycetales</taxon>
        <taxon>Glycomycetaceae</taxon>
        <taxon>Stackebrandtia</taxon>
    </lineage>
</organism>
<gene>
    <name evidence="1" type="ordered locus">Snas_5771</name>
</gene>